<dbReference type="InterPro" id="IPR036412">
    <property type="entry name" value="HAD-like_sf"/>
</dbReference>
<reference evidence="3" key="1">
    <citation type="submission" date="2016-07" db="EMBL/GenBank/DDBJ databases">
        <title>Frankia sp. NRRL B-16219 Genome sequencing.</title>
        <authorList>
            <person name="Ghodhbane-Gtari F."/>
            <person name="Swanson E."/>
            <person name="Gueddou A."/>
            <person name="Louati M."/>
            <person name="Nouioui I."/>
            <person name="Hezbri K."/>
            <person name="Abebe-Akele F."/>
            <person name="Simpson S."/>
            <person name="Morris K."/>
            <person name="Thomas K."/>
            <person name="Gtari M."/>
            <person name="Tisa L.S."/>
        </authorList>
    </citation>
    <scope>NUCLEOTIDE SEQUENCE [LARGE SCALE GENOMIC DNA]</scope>
    <source>
        <strain evidence="3">NRRL B-16219</strain>
    </source>
</reference>
<keyword evidence="3" id="KW-1185">Reference proteome</keyword>
<dbReference type="Pfam" id="PF00702">
    <property type="entry name" value="Hydrolase"/>
    <property type="match status" value="1"/>
</dbReference>
<keyword evidence="1" id="KW-0378">Hydrolase</keyword>
<dbReference type="NCBIfam" id="TIGR01549">
    <property type="entry name" value="HAD-SF-IA-v1"/>
    <property type="match status" value="1"/>
</dbReference>
<sequence>MGFSWFAPDAVPAVDGTSLPDDRKPLAAVVFDWGGTLTLFHDVDLLDLWRMTALEISSAHADEITAILAGLETSWWHARDGSDGLAGNGAAGGMTGSVTELLAAASAALGVDVAAAVLRAVSRRDLAAWTPHTVCDPEALLLVHLVRARGLLVGLLTNTRWPRAWHERLLERDGLLDLFHARIYTSDLPFDKPHPIAFQAVLAALGVTDPSRVLFVGDRLRTDIRGARAAGMRAVLVADGGSADGGSADGAAAGLGGGPDGVVLDPRDPLGLAVAGRDLAGRADLGRDPAARDLPGADGAAAGASVSMFADAVIGRLGHLLEVLDLLGAPGPGSPAPRR</sequence>
<organism evidence="2 3">
    <name type="scientific">Parafrankia soli</name>
    <dbReference type="NCBI Taxonomy" id="2599596"/>
    <lineage>
        <taxon>Bacteria</taxon>
        <taxon>Bacillati</taxon>
        <taxon>Actinomycetota</taxon>
        <taxon>Actinomycetes</taxon>
        <taxon>Frankiales</taxon>
        <taxon>Frankiaceae</taxon>
        <taxon>Parafrankia</taxon>
    </lineage>
</organism>
<comment type="caution">
    <text evidence="2">The sequence shown here is derived from an EMBL/GenBank/DDBJ whole genome shotgun (WGS) entry which is preliminary data.</text>
</comment>
<dbReference type="OrthoDB" id="9810501at2"/>
<protein>
    <submittedName>
        <fullName evidence="2">Haloacid dehalogenase</fullName>
    </submittedName>
</protein>
<dbReference type="PANTHER" id="PTHR43316">
    <property type="entry name" value="HYDROLASE, HALOACID DELAHOGENASE-RELATED"/>
    <property type="match status" value="1"/>
</dbReference>
<dbReference type="InterPro" id="IPR006439">
    <property type="entry name" value="HAD-SF_hydro_IA"/>
</dbReference>
<evidence type="ECO:0000313" key="3">
    <source>
        <dbReference type="Proteomes" id="UP000179769"/>
    </source>
</evidence>
<dbReference type="NCBIfam" id="TIGR01509">
    <property type="entry name" value="HAD-SF-IA-v3"/>
    <property type="match status" value="1"/>
</dbReference>
<name>A0A1S1R0F3_9ACTN</name>
<dbReference type="InterPro" id="IPR023214">
    <property type="entry name" value="HAD_sf"/>
</dbReference>
<accession>A0A1S1R0F3</accession>
<evidence type="ECO:0000256" key="1">
    <source>
        <dbReference type="ARBA" id="ARBA00022801"/>
    </source>
</evidence>
<gene>
    <name evidence="2" type="ORF">BBK14_12305</name>
</gene>
<dbReference type="RefSeq" id="WP_071060571.1">
    <property type="nucleotide sequence ID" value="NZ_MAXA01000069.1"/>
</dbReference>
<dbReference type="Proteomes" id="UP000179769">
    <property type="component" value="Unassembled WGS sequence"/>
</dbReference>
<dbReference type="SFLD" id="SFLDS00003">
    <property type="entry name" value="Haloacid_Dehalogenase"/>
    <property type="match status" value="1"/>
</dbReference>
<dbReference type="SFLD" id="SFLDG01129">
    <property type="entry name" value="C1.5:_HAD__Beta-PGM__Phosphata"/>
    <property type="match status" value="1"/>
</dbReference>
<dbReference type="InterPro" id="IPR051540">
    <property type="entry name" value="S-2-haloacid_dehalogenase"/>
</dbReference>
<evidence type="ECO:0000313" key="2">
    <source>
        <dbReference type="EMBL" id="OHV40428.1"/>
    </source>
</evidence>
<dbReference type="Gene3D" id="3.40.50.1000">
    <property type="entry name" value="HAD superfamily/HAD-like"/>
    <property type="match status" value="1"/>
</dbReference>
<dbReference type="SUPFAM" id="SSF56784">
    <property type="entry name" value="HAD-like"/>
    <property type="match status" value="1"/>
</dbReference>
<dbReference type="EMBL" id="MAXA01000069">
    <property type="protein sequence ID" value="OHV40428.1"/>
    <property type="molecule type" value="Genomic_DNA"/>
</dbReference>
<dbReference type="PANTHER" id="PTHR43316:SF3">
    <property type="entry name" value="HALOACID DEHALOGENASE, TYPE II (AFU_ORTHOLOGUE AFUA_2G07750)-RELATED"/>
    <property type="match status" value="1"/>
</dbReference>
<proteinExistence type="predicted"/>
<dbReference type="PRINTS" id="PR00413">
    <property type="entry name" value="HADHALOGNASE"/>
</dbReference>
<dbReference type="AlphaFoldDB" id="A0A1S1R0F3"/>
<dbReference type="GO" id="GO:0016787">
    <property type="term" value="F:hydrolase activity"/>
    <property type="evidence" value="ECO:0007669"/>
    <property type="project" value="UniProtKB-KW"/>
</dbReference>